<dbReference type="InterPro" id="IPR044946">
    <property type="entry name" value="Restrct_endonuc_typeI_TRD_sf"/>
</dbReference>
<feature type="region of interest" description="Disordered" evidence="4">
    <location>
        <begin position="424"/>
        <end position="443"/>
    </location>
</feature>
<keyword evidence="6" id="KW-0378">Hydrolase</keyword>
<dbReference type="GO" id="GO:0003677">
    <property type="term" value="F:DNA binding"/>
    <property type="evidence" value="ECO:0007669"/>
    <property type="project" value="UniProtKB-KW"/>
</dbReference>
<dbReference type="AlphaFoldDB" id="A0A7C9ITN4"/>
<evidence type="ECO:0000256" key="2">
    <source>
        <dbReference type="ARBA" id="ARBA00022747"/>
    </source>
</evidence>
<reference evidence="6 7" key="1">
    <citation type="submission" date="2020-01" db="EMBL/GenBank/DDBJ databases">
        <title>Genome sequence of Desulfovibrio aerotolerans DSM 16695(T).</title>
        <authorList>
            <person name="Karnachuk O."/>
            <person name="Avakyan M."/>
            <person name="Mardanov A."/>
            <person name="Kadnikov V."/>
            <person name="Ravin N."/>
        </authorList>
    </citation>
    <scope>NUCLEOTIDE SEQUENCE [LARGE SCALE GENOMIC DNA]</scope>
    <source>
        <strain evidence="6 7">DSM 16695</strain>
    </source>
</reference>
<comment type="similarity">
    <text evidence="1">Belongs to the type-I restriction system S methylase family.</text>
</comment>
<feature type="domain" description="Type I restriction modification DNA specificity" evidence="5">
    <location>
        <begin position="230"/>
        <end position="376"/>
    </location>
</feature>
<dbReference type="OrthoDB" id="512700at2"/>
<dbReference type="CDD" id="cd17266">
    <property type="entry name" value="RMtype1_S_Sau1132ORF3780P-TRD2-CR2_like"/>
    <property type="match status" value="1"/>
</dbReference>
<accession>A0A7C9ITN4</accession>
<dbReference type="Gene3D" id="3.90.220.20">
    <property type="entry name" value="DNA methylase specificity domains"/>
    <property type="match status" value="2"/>
</dbReference>
<dbReference type="GO" id="GO:0009307">
    <property type="term" value="P:DNA restriction-modification system"/>
    <property type="evidence" value="ECO:0007669"/>
    <property type="project" value="UniProtKB-KW"/>
</dbReference>
<dbReference type="EMBL" id="WVUD01000001">
    <property type="protein sequence ID" value="MYL81563.1"/>
    <property type="molecule type" value="Genomic_DNA"/>
</dbReference>
<sequence length="443" mass="50322">MNSKLYRQHKDSGITWLPTIPSEWQSERAKNLFSESNLPVREEDEIVTCFRDGQVTLRKNRRERGFMNALLEGGYQGVRVNQLVVHAMDAFAGAVGVSDSNGKCTPEYVILNAKHPTINLQYYALLIREMARLDFIRIICPAVRERAPRLRYPNLARMFFPLPSKEEQDDIVQYVNSWKKKINCFIRRKRRLIALLKEQRQNIINKAITRGINPDVTLKPSGVPWLGDIPEHWPVMKLKRLVSMKSGDGITSLSISERGAYPVYGGNGHRGFSSSYTHDGDFILVGRQGALCGNVHLVNGRFWASEHAIVTTLNGNDDIRWLSELLRVMNLNQYSESAAQPGISVEKIMNLQIPAPPLNEQSDIASYFCNESKNIDIAISKTMREVELMREYRARLISDVVTGKVDVRNIELAPVPEEELLAIEDDVESIDDAEQDDIPETEE</sequence>
<evidence type="ECO:0000256" key="1">
    <source>
        <dbReference type="ARBA" id="ARBA00010923"/>
    </source>
</evidence>
<dbReference type="PANTHER" id="PTHR43140:SF1">
    <property type="entry name" value="TYPE I RESTRICTION ENZYME ECOKI SPECIFICITY SUBUNIT"/>
    <property type="match status" value="1"/>
</dbReference>
<evidence type="ECO:0000313" key="7">
    <source>
        <dbReference type="Proteomes" id="UP000482487"/>
    </source>
</evidence>
<evidence type="ECO:0000259" key="5">
    <source>
        <dbReference type="Pfam" id="PF01420"/>
    </source>
</evidence>
<organism evidence="6 7">
    <name type="scientific">Solidesulfovibrio aerotolerans</name>
    <dbReference type="NCBI Taxonomy" id="295255"/>
    <lineage>
        <taxon>Bacteria</taxon>
        <taxon>Pseudomonadati</taxon>
        <taxon>Thermodesulfobacteriota</taxon>
        <taxon>Desulfovibrionia</taxon>
        <taxon>Desulfovibrionales</taxon>
        <taxon>Desulfovibrionaceae</taxon>
        <taxon>Solidesulfovibrio</taxon>
    </lineage>
</organism>
<protein>
    <submittedName>
        <fullName evidence="6">Restriction endonuclease subunit S</fullName>
    </submittedName>
</protein>
<dbReference type="Gene3D" id="1.10.287.1120">
    <property type="entry name" value="Bipartite methylase S protein"/>
    <property type="match status" value="1"/>
</dbReference>
<evidence type="ECO:0000256" key="4">
    <source>
        <dbReference type="SAM" id="MobiDB-lite"/>
    </source>
</evidence>
<gene>
    <name evidence="6" type="ORF">GTA51_00220</name>
</gene>
<dbReference type="PANTHER" id="PTHR43140">
    <property type="entry name" value="TYPE-1 RESTRICTION ENZYME ECOKI SPECIFICITY PROTEIN"/>
    <property type="match status" value="1"/>
</dbReference>
<dbReference type="Proteomes" id="UP000482487">
    <property type="component" value="Unassembled WGS sequence"/>
</dbReference>
<dbReference type="GO" id="GO:0004519">
    <property type="term" value="F:endonuclease activity"/>
    <property type="evidence" value="ECO:0007669"/>
    <property type="project" value="UniProtKB-KW"/>
</dbReference>
<keyword evidence="3" id="KW-0238">DNA-binding</keyword>
<dbReference type="SUPFAM" id="SSF116734">
    <property type="entry name" value="DNA methylase specificity domain"/>
    <property type="match status" value="2"/>
</dbReference>
<dbReference type="RefSeq" id="WP_160957704.1">
    <property type="nucleotide sequence ID" value="NZ_WVUD01000001.1"/>
</dbReference>
<dbReference type="InterPro" id="IPR051212">
    <property type="entry name" value="Type-I_RE_S_subunit"/>
</dbReference>
<dbReference type="InterPro" id="IPR000055">
    <property type="entry name" value="Restrct_endonuc_typeI_TRD"/>
</dbReference>
<keyword evidence="2" id="KW-0680">Restriction system</keyword>
<keyword evidence="6" id="KW-0540">Nuclease</keyword>
<name>A0A7C9ITN4_9BACT</name>
<keyword evidence="6" id="KW-0255">Endonuclease</keyword>
<dbReference type="Pfam" id="PF01420">
    <property type="entry name" value="Methylase_S"/>
    <property type="match status" value="1"/>
</dbReference>
<evidence type="ECO:0000313" key="6">
    <source>
        <dbReference type="EMBL" id="MYL81563.1"/>
    </source>
</evidence>
<keyword evidence="7" id="KW-1185">Reference proteome</keyword>
<evidence type="ECO:0000256" key="3">
    <source>
        <dbReference type="ARBA" id="ARBA00023125"/>
    </source>
</evidence>
<comment type="caution">
    <text evidence="6">The sequence shown here is derived from an EMBL/GenBank/DDBJ whole genome shotgun (WGS) entry which is preliminary data.</text>
</comment>
<proteinExistence type="inferred from homology"/>